<dbReference type="InterPro" id="IPR011078">
    <property type="entry name" value="PyrdxlP_homeostasis"/>
</dbReference>
<name>A0ABV2BYY0_9GAMM</name>
<comment type="function">
    <text evidence="2">Pyridoxal 5'-phosphate (PLP)-binding protein, which is involved in PLP homeostasis.</text>
</comment>
<evidence type="ECO:0000256" key="2">
    <source>
        <dbReference type="HAMAP-Rule" id="MF_02087"/>
    </source>
</evidence>
<evidence type="ECO:0000256" key="3">
    <source>
        <dbReference type="RuleBase" id="RU004514"/>
    </source>
</evidence>
<dbReference type="Gene3D" id="3.20.20.10">
    <property type="entry name" value="Alanine racemase"/>
    <property type="match status" value="1"/>
</dbReference>
<feature type="domain" description="Alanine racemase N-terminal" evidence="4">
    <location>
        <begin position="10"/>
        <end position="225"/>
    </location>
</feature>
<reference evidence="5 6" key="1">
    <citation type="submission" date="2024-06" db="EMBL/GenBank/DDBJ databases">
        <authorList>
            <person name="Li F."/>
        </authorList>
    </citation>
    <scope>NUCLEOTIDE SEQUENCE [LARGE SCALE GENOMIC DNA]</scope>
    <source>
        <strain evidence="5 6">GXAS 311</strain>
    </source>
</reference>
<sequence>MTIADQIRQVRSNIEHYCQQANRSSDAVKLLAVSKTHPANAIQEAYESGITEFGESYLQEAIDKIKHLQNLPVIWHFIGPLQSNKTRPVAEHFDWVQSIDKPKLLERLNQQRPAGMRPLQVCLQANLFNEPQKRGASRAELLELLAIADSLPNIQLRGLMVIPPAQADLNKQREQFAYVNQVYQQLQQNYPAMDTLSMGMSSDIQAAIENQSNMVRVGTGIFGARQEIKK</sequence>
<dbReference type="Proteomes" id="UP001548189">
    <property type="component" value="Unassembled WGS sequence"/>
</dbReference>
<dbReference type="PROSITE" id="PS01211">
    <property type="entry name" value="UPF0001"/>
    <property type="match status" value="1"/>
</dbReference>
<dbReference type="Pfam" id="PF01168">
    <property type="entry name" value="Ala_racemase_N"/>
    <property type="match status" value="1"/>
</dbReference>
<protein>
    <recommendedName>
        <fullName evidence="2">Pyridoxal phosphate homeostasis protein</fullName>
        <shortName evidence="2">PLP homeostasis protein</shortName>
    </recommendedName>
</protein>
<feature type="modified residue" description="N6-(pyridoxal phosphate)lysine" evidence="2">
    <location>
        <position position="35"/>
    </location>
</feature>
<comment type="caution">
    <text evidence="5">The sequence shown here is derived from an EMBL/GenBank/DDBJ whole genome shotgun (WGS) entry which is preliminary data.</text>
</comment>
<evidence type="ECO:0000256" key="1">
    <source>
        <dbReference type="ARBA" id="ARBA00022898"/>
    </source>
</evidence>
<dbReference type="SUPFAM" id="SSF51419">
    <property type="entry name" value="PLP-binding barrel"/>
    <property type="match status" value="1"/>
</dbReference>
<dbReference type="InterPro" id="IPR001608">
    <property type="entry name" value="Ala_racemase_N"/>
</dbReference>
<dbReference type="PANTHER" id="PTHR10146:SF14">
    <property type="entry name" value="PYRIDOXAL PHOSPHATE HOMEOSTASIS PROTEIN"/>
    <property type="match status" value="1"/>
</dbReference>
<evidence type="ECO:0000259" key="4">
    <source>
        <dbReference type="Pfam" id="PF01168"/>
    </source>
</evidence>
<evidence type="ECO:0000313" key="6">
    <source>
        <dbReference type="Proteomes" id="UP001548189"/>
    </source>
</evidence>
<comment type="similarity">
    <text evidence="2 3">Belongs to the pyridoxal phosphate-binding protein YggS/PROSC family.</text>
</comment>
<gene>
    <name evidence="5" type="ORF">ABVT43_18505</name>
</gene>
<dbReference type="CDD" id="cd06824">
    <property type="entry name" value="PLPDE_III_Yggs_like"/>
    <property type="match status" value="1"/>
</dbReference>
<proteinExistence type="inferred from homology"/>
<keyword evidence="6" id="KW-1185">Reference proteome</keyword>
<accession>A0ABV2BYY0</accession>
<dbReference type="PIRSF" id="PIRSF004848">
    <property type="entry name" value="YBL036c_PLPDEIII"/>
    <property type="match status" value="1"/>
</dbReference>
<organism evidence="5 6">
    <name type="scientific">Aliikangiella maris</name>
    <dbReference type="NCBI Taxonomy" id="3162458"/>
    <lineage>
        <taxon>Bacteria</taxon>
        <taxon>Pseudomonadati</taxon>
        <taxon>Pseudomonadota</taxon>
        <taxon>Gammaproteobacteria</taxon>
        <taxon>Oceanospirillales</taxon>
        <taxon>Pleioneaceae</taxon>
        <taxon>Aliikangiella</taxon>
    </lineage>
</organism>
<dbReference type="PANTHER" id="PTHR10146">
    <property type="entry name" value="PROLINE SYNTHETASE CO-TRANSCRIBED BACTERIAL HOMOLOG PROTEIN"/>
    <property type="match status" value="1"/>
</dbReference>
<evidence type="ECO:0000313" key="5">
    <source>
        <dbReference type="EMBL" id="MET1257142.1"/>
    </source>
</evidence>
<dbReference type="NCBIfam" id="TIGR00044">
    <property type="entry name" value="YggS family pyridoxal phosphate-dependent enzyme"/>
    <property type="match status" value="1"/>
</dbReference>
<dbReference type="RefSeq" id="WP_353897725.1">
    <property type="nucleotide sequence ID" value="NZ_JBEVCJ010000036.1"/>
</dbReference>
<dbReference type="EMBL" id="JBEVCJ010000036">
    <property type="protein sequence ID" value="MET1257142.1"/>
    <property type="molecule type" value="Genomic_DNA"/>
</dbReference>
<keyword evidence="1 2" id="KW-0663">Pyridoxal phosphate</keyword>
<dbReference type="HAMAP" id="MF_02087">
    <property type="entry name" value="PLP_homeostasis"/>
    <property type="match status" value="1"/>
</dbReference>
<dbReference type="InterPro" id="IPR029066">
    <property type="entry name" value="PLP-binding_barrel"/>
</dbReference>